<proteinExistence type="predicted"/>
<feature type="non-terminal residue" evidence="2">
    <location>
        <position position="1"/>
    </location>
</feature>
<dbReference type="SUPFAM" id="SSF52833">
    <property type="entry name" value="Thioredoxin-like"/>
    <property type="match status" value="1"/>
</dbReference>
<dbReference type="AlphaFoldDB" id="A0A8S4A082"/>
<evidence type="ECO:0008006" key="4">
    <source>
        <dbReference type="Google" id="ProtNLM"/>
    </source>
</evidence>
<dbReference type="EMBL" id="CAJHNH020004924">
    <property type="protein sequence ID" value="CAG5131901.1"/>
    <property type="molecule type" value="Genomic_DNA"/>
</dbReference>
<dbReference type="OrthoDB" id="6038943at2759"/>
<dbReference type="GO" id="GO:0005783">
    <property type="term" value="C:endoplasmic reticulum"/>
    <property type="evidence" value="ECO:0007669"/>
    <property type="project" value="TreeGrafter"/>
</dbReference>
<protein>
    <recommendedName>
        <fullName evidence="4">Thioredoxin domain-containing protein 12</fullName>
    </recommendedName>
</protein>
<keyword evidence="1" id="KW-0732">Signal</keyword>
<comment type="caution">
    <text evidence="2">The sequence shown here is derived from an EMBL/GenBank/DDBJ whole genome shotgun (WGS) entry which is preliminary data.</text>
</comment>
<organism evidence="2 3">
    <name type="scientific">Candidula unifasciata</name>
    <dbReference type="NCBI Taxonomy" id="100452"/>
    <lineage>
        <taxon>Eukaryota</taxon>
        <taxon>Metazoa</taxon>
        <taxon>Spiralia</taxon>
        <taxon>Lophotrochozoa</taxon>
        <taxon>Mollusca</taxon>
        <taxon>Gastropoda</taxon>
        <taxon>Heterobranchia</taxon>
        <taxon>Euthyneura</taxon>
        <taxon>Panpulmonata</taxon>
        <taxon>Eupulmonata</taxon>
        <taxon>Stylommatophora</taxon>
        <taxon>Helicina</taxon>
        <taxon>Helicoidea</taxon>
        <taxon>Geomitridae</taxon>
        <taxon>Candidula</taxon>
    </lineage>
</organism>
<dbReference type="Gene3D" id="3.40.30.10">
    <property type="entry name" value="Glutaredoxin"/>
    <property type="match status" value="1"/>
</dbReference>
<dbReference type="PANTHER" id="PTHR15337:SF11">
    <property type="entry name" value="THIOREDOXIN DOMAIN-CONTAINING PROTEIN"/>
    <property type="match status" value="1"/>
</dbReference>
<evidence type="ECO:0000313" key="2">
    <source>
        <dbReference type="EMBL" id="CAG5131901.1"/>
    </source>
</evidence>
<gene>
    <name evidence="2" type="ORF">CUNI_LOCUS17459</name>
</gene>
<sequence>WGDNINWLTLDQAFKKAREENVPVMVIVHKMSCGACIYQRRWFSRSKTIQALSKNLAMVNLEYNEVPKSPEFTPDGFYVPRILFFSPYGRLLPDVNVKYNQQYKFNYPQEHDLASNMKSVIEEFRQR</sequence>
<evidence type="ECO:0000313" key="3">
    <source>
        <dbReference type="Proteomes" id="UP000678393"/>
    </source>
</evidence>
<accession>A0A8S4A082</accession>
<keyword evidence="3" id="KW-1185">Reference proteome</keyword>
<dbReference type="PANTHER" id="PTHR15337">
    <property type="entry name" value="ANTERIOR GRADIENT PROTEIN-RELATED"/>
    <property type="match status" value="1"/>
</dbReference>
<evidence type="ECO:0000256" key="1">
    <source>
        <dbReference type="ARBA" id="ARBA00022729"/>
    </source>
</evidence>
<dbReference type="InterPro" id="IPR051099">
    <property type="entry name" value="AGR/TXD"/>
</dbReference>
<dbReference type="Pfam" id="PF13899">
    <property type="entry name" value="Thioredoxin_7"/>
    <property type="match status" value="1"/>
</dbReference>
<dbReference type="Proteomes" id="UP000678393">
    <property type="component" value="Unassembled WGS sequence"/>
</dbReference>
<reference evidence="2" key="1">
    <citation type="submission" date="2021-04" db="EMBL/GenBank/DDBJ databases">
        <authorList>
            <consortium name="Molecular Ecology Group"/>
        </authorList>
    </citation>
    <scope>NUCLEOTIDE SEQUENCE</scope>
</reference>
<dbReference type="InterPro" id="IPR036249">
    <property type="entry name" value="Thioredoxin-like_sf"/>
</dbReference>
<name>A0A8S4A082_9EUPU</name>